<dbReference type="InterPro" id="IPR006683">
    <property type="entry name" value="Thioestr_dom"/>
</dbReference>
<evidence type="ECO:0000313" key="4">
    <source>
        <dbReference type="Proteomes" id="UP000293952"/>
    </source>
</evidence>
<evidence type="ECO:0000313" key="3">
    <source>
        <dbReference type="EMBL" id="RYM36034.1"/>
    </source>
</evidence>
<protein>
    <submittedName>
        <fullName evidence="3">Hotdog fold thioesterase</fullName>
    </submittedName>
</protein>
<sequence length="137" mass="14981">MSMEAKAIVQKMMEKDAFSQWMNIEVLEIKAGFCILNATVLPEMVNGFNIAHGGISYSLSDSALAFAANAHGKQCVSIETSISHTRPAKIGDVLTATCTEMNRGKTIGIYQVVVTNQEDKKVAIFNGTVHISEKEWE</sequence>
<name>A0A4Q4KV74_9FLAO</name>
<dbReference type="PANTHER" id="PTHR42856">
    <property type="entry name" value="ACYL-COENZYME A THIOESTERASE PAAI"/>
    <property type="match status" value="1"/>
</dbReference>
<proteinExistence type="predicted"/>
<dbReference type="Pfam" id="PF03061">
    <property type="entry name" value="4HBT"/>
    <property type="match status" value="1"/>
</dbReference>
<comment type="caution">
    <text evidence="3">The sequence shown here is derived from an EMBL/GenBank/DDBJ whole genome shotgun (WGS) entry which is preliminary data.</text>
</comment>
<dbReference type="InterPro" id="IPR029069">
    <property type="entry name" value="HotDog_dom_sf"/>
</dbReference>
<dbReference type="Proteomes" id="UP000293952">
    <property type="component" value="Unassembled WGS sequence"/>
</dbReference>
<reference evidence="3 4" key="1">
    <citation type="submission" date="2019-02" db="EMBL/GenBank/DDBJ databases">
        <title>Genome sequence of the sea-ice species Brumimicrobium glaciale.</title>
        <authorList>
            <person name="Bowman J.P."/>
        </authorList>
    </citation>
    <scope>NUCLEOTIDE SEQUENCE [LARGE SCALE GENOMIC DNA]</scope>
    <source>
        <strain evidence="3 4">IC156</strain>
    </source>
</reference>
<keyword evidence="4" id="KW-1185">Reference proteome</keyword>
<evidence type="ECO:0000256" key="1">
    <source>
        <dbReference type="ARBA" id="ARBA00022801"/>
    </source>
</evidence>
<dbReference type="CDD" id="cd03443">
    <property type="entry name" value="PaaI_thioesterase"/>
    <property type="match status" value="1"/>
</dbReference>
<dbReference type="EMBL" id="SETE01000001">
    <property type="protein sequence ID" value="RYM36034.1"/>
    <property type="molecule type" value="Genomic_DNA"/>
</dbReference>
<feature type="domain" description="Thioesterase" evidence="2">
    <location>
        <begin position="48"/>
        <end position="122"/>
    </location>
</feature>
<dbReference type="PANTHER" id="PTHR42856:SF1">
    <property type="entry name" value="ACYL-COENZYME A THIOESTERASE PAAI"/>
    <property type="match status" value="1"/>
</dbReference>
<accession>A0A4Q4KV74</accession>
<dbReference type="InterPro" id="IPR052723">
    <property type="entry name" value="Acyl-CoA_thioesterase_PaaI"/>
</dbReference>
<gene>
    <name evidence="3" type="ORF">ERX46_03295</name>
</gene>
<dbReference type="InterPro" id="IPR003736">
    <property type="entry name" value="PAAI_dom"/>
</dbReference>
<evidence type="ECO:0000259" key="2">
    <source>
        <dbReference type="Pfam" id="PF03061"/>
    </source>
</evidence>
<dbReference type="SUPFAM" id="SSF54637">
    <property type="entry name" value="Thioesterase/thiol ester dehydrase-isomerase"/>
    <property type="match status" value="1"/>
</dbReference>
<dbReference type="AlphaFoldDB" id="A0A4Q4KV74"/>
<dbReference type="Gene3D" id="3.10.129.10">
    <property type="entry name" value="Hotdog Thioesterase"/>
    <property type="match status" value="1"/>
</dbReference>
<keyword evidence="1" id="KW-0378">Hydrolase</keyword>
<dbReference type="NCBIfam" id="TIGR00369">
    <property type="entry name" value="unchar_dom_1"/>
    <property type="match status" value="1"/>
</dbReference>
<dbReference type="GO" id="GO:0016289">
    <property type="term" value="F:acyl-CoA hydrolase activity"/>
    <property type="evidence" value="ECO:0007669"/>
    <property type="project" value="TreeGrafter"/>
</dbReference>
<organism evidence="3 4">
    <name type="scientific">Brumimicrobium glaciale</name>
    <dbReference type="NCBI Taxonomy" id="200475"/>
    <lineage>
        <taxon>Bacteria</taxon>
        <taxon>Pseudomonadati</taxon>
        <taxon>Bacteroidota</taxon>
        <taxon>Flavobacteriia</taxon>
        <taxon>Flavobacteriales</taxon>
        <taxon>Crocinitomicaceae</taxon>
        <taxon>Brumimicrobium</taxon>
    </lineage>
</organism>
<dbReference type="OrthoDB" id="32575at2"/>